<evidence type="ECO:0000313" key="4">
    <source>
        <dbReference type="Proteomes" id="UP001146120"/>
    </source>
</evidence>
<feature type="domain" description="PWWP" evidence="2">
    <location>
        <begin position="71"/>
        <end position="133"/>
    </location>
</feature>
<dbReference type="InterPro" id="IPR000313">
    <property type="entry name" value="PWWP_dom"/>
</dbReference>
<organism evidence="3 4">
    <name type="scientific">Lagenidium giganteum</name>
    <dbReference type="NCBI Taxonomy" id="4803"/>
    <lineage>
        <taxon>Eukaryota</taxon>
        <taxon>Sar</taxon>
        <taxon>Stramenopiles</taxon>
        <taxon>Oomycota</taxon>
        <taxon>Peronosporomycetes</taxon>
        <taxon>Pythiales</taxon>
        <taxon>Pythiaceae</taxon>
    </lineage>
</organism>
<evidence type="ECO:0000313" key="3">
    <source>
        <dbReference type="EMBL" id="DBA00996.1"/>
    </source>
</evidence>
<dbReference type="CDD" id="cd05162">
    <property type="entry name" value="PWWP"/>
    <property type="match status" value="1"/>
</dbReference>
<feature type="region of interest" description="Disordered" evidence="1">
    <location>
        <begin position="230"/>
        <end position="253"/>
    </location>
</feature>
<reference evidence="3" key="1">
    <citation type="submission" date="2022-11" db="EMBL/GenBank/DDBJ databases">
        <authorList>
            <person name="Morgan W.R."/>
            <person name="Tartar A."/>
        </authorList>
    </citation>
    <scope>NUCLEOTIDE SEQUENCE</scope>
    <source>
        <strain evidence="3">ARSEF 373</strain>
    </source>
</reference>
<protein>
    <recommendedName>
        <fullName evidence="2">PWWP domain-containing protein</fullName>
    </recommendedName>
</protein>
<dbReference type="Gene3D" id="2.30.30.140">
    <property type="match status" value="2"/>
</dbReference>
<dbReference type="SUPFAM" id="SSF63748">
    <property type="entry name" value="Tudor/PWWP/MBT"/>
    <property type="match status" value="1"/>
</dbReference>
<keyword evidence="4" id="KW-1185">Reference proteome</keyword>
<proteinExistence type="predicted"/>
<reference evidence="3" key="2">
    <citation type="journal article" date="2023" name="Microbiol Resour">
        <title>Decontamination and Annotation of the Draft Genome Sequence of the Oomycete Lagenidium giganteum ARSEF 373.</title>
        <authorList>
            <person name="Morgan W.R."/>
            <person name="Tartar A."/>
        </authorList>
    </citation>
    <scope>NUCLEOTIDE SEQUENCE</scope>
    <source>
        <strain evidence="3">ARSEF 373</strain>
    </source>
</reference>
<dbReference type="PROSITE" id="PS50812">
    <property type="entry name" value="PWWP"/>
    <property type="match status" value="1"/>
</dbReference>
<evidence type="ECO:0000256" key="1">
    <source>
        <dbReference type="SAM" id="MobiDB-lite"/>
    </source>
</evidence>
<evidence type="ECO:0000259" key="2">
    <source>
        <dbReference type="PROSITE" id="PS50812"/>
    </source>
</evidence>
<dbReference type="AlphaFoldDB" id="A0AAV2Z3N9"/>
<name>A0AAV2Z3N9_9STRA</name>
<comment type="caution">
    <text evidence="3">The sequence shown here is derived from an EMBL/GenBank/DDBJ whole genome shotgun (WGS) entry which is preliminary data.</text>
</comment>
<accession>A0AAV2Z3N9</accession>
<sequence>MVAEAHGWIAVLTDALDCAGVWNVAKIISIPSASEVEVSYDGWGSEYDEIILINDGRVAPYHTYTWVVRSWVKYLNWPWWPALVTMRQAGTLEGMENLRAENRLFVDFADKRSFEKRHRFWVDKTKIMPWQDRLYENRARTTGADFELSYLITMESAASDVFPSFAEGTLCEQFADSVAHSVASTKKTMGHDLWVRQFATNRERHNLVHRYKETNDDDDTAEEDVAVLQTISSDESDDAKTPPKKKGKQTVGVQRKRKNGRCWDRCCVIVCKT</sequence>
<gene>
    <name evidence="3" type="ORF">N0F65_006257</name>
</gene>
<feature type="compositionally biased region" description="Basic residues" evidence="1">
    <location>
        <begin position="242"/>
        <end position="253"/>
    </location>
</feature>
<dbReference type="EMBL" id="DAKRPA010000055">
    <property type="protein sequence ID" value="DBA00996.1"/>
    <property type="molecule type" value="Genomic_DNA"/>
</dbReference>
<dbReference type="Proteomes" id="UP001146120">
    <property type="component" value="Unassembled WGS sequence"/>
</dbReference>